<dbReference type="InterPro" id="IPR053136">
    <property type="entry name" value="UTP_pyrophosphatase-like"/>
</dbReference>
<organism evidence="3 4">
    <name type="scientific">Delftia lacustris</name>
    <dbReference type="NCBI Taxonomy" id="558537"/>
    <lineage>
        <taxon>Bacteria</taxon>
        <taxon>Pseudomonadati</taxon>
        <taxon>Pseudomonadota</taxon>
        <taxon>Betaproteobacteria</taxon>
        <taxon>Burkholderiales</taxon>
        <taxon>Comamonadaceae</taxon>
        <taxon>Delftia</taxon>
    </lineage>
</organism>
<dbReference type="Pfam" id="PF01863">
    <property type="entry name" value="YgjP-like"/>
    <property type="match status" value="1"/>
</dbReference>
<dbReference type="PANTHER" id="PTHR30399">
    <property type="entry name" value="UNCHARACTERIZED PROTEIN YGJP"/>
    <property type="match status" value="1"/>
</dbReference>
<evidence type="ECO:0000256" key="1">
    <source>
        <dbReference type="SAM" id="MobiDB-lite"/>
    </source>
</evidence>
<protein>
    <recommendedName>
        <fullName evidence="2">YgjP-like metallopeptidase domain-containing protein</fullName>
    </recommendedName>
</protein>
<dbReference type="GeneID" id="94694923"/>
<feature type="compositionally biased region" description="Basic and acidic residues" evidence="1">
    <location>
        <begin position="18"/>
        <end position="32"/>
    </location>
</feature>
<sequence length="310" mass="34552">MADTAQRSWDWLVPSAVERQDGGLRPRRERSAQPEAPQALPAPAPAPAPTPPAGSAHSSFVHPQANQQAVLQGQVLHYRLQRSRRRTIGFTIGAQGLVVSAPAWVSMTAIGQALDAKSGWILRKLQEAGQRQRAQQSARIRWEHGGEIDYLGRPLALLLTGGEAQPLRTRQVHREQAADGSQSLHLPLAPDASAAEVRACVQAWMLREARSWFTASLQRHAPLLGVQWTSLRLTSARTRWGSANTAGAIRLNWRLMQHTPEVIDYVVVHELSHLRHMDHSPRFWATVASVMPGWEAQRQVLRDRLLPPWE</sequence>
<dbReference type="CDD" id="cd07344">
    <property type="entry name" value="M48_yhfN_like"/>
    <property type="match status" value="1"/>
</dbReference>
<dbReference type="Gene3D" id="3.30.2010.10">
    <property type="entry name" value="Metalloproteases ('zincins'), catalytic domain"/>
    <property type="match status" value="1"/>
</dbReference>
<reference evidence="3 4" key="1">
    <citation type="submission" date="2016-10" db="EMBL/GenBank/DDBJ databases">
        <authorList>
            <person name="de Groot N.N."/>
        </authorList>
    </citation>
    <scope>NUCLEOTIDE SEQUENCE [LARGE SCALE GENOMIC DNA]</scope>
    <source>
        <strain evidence="3 4">LMG 24775</strain>
    </source>
</reference>
<dbReference type="EMBL" id="FNPE01000001">
    <property type="protein sequence ID" value="SDX75825.1"/>
    <property type="molecule type" value="Genomic_DNA"/>
</dbReference>
<feature type="compositionally biased region" description="Pro residues" evidence="1">
    <location>
        <begin position="40"/>
        <end position="52"/>
    </location>
</feature>
<gene>
    <name evidence="3" type="ORF">SAMN05421547_101112</name>
</gene>
<feature type="domain" description="YgjP-like metallopeptidase" evidence="2">
    <location>
        <begin position="86"/>
        <end position="303"/>
    </location>
</feature>
<evidence type="ECO:0000313" key="3">
    <source>
        <dbReference type="EMBL" id="SDX75825.1"/>
    </source>
</evidence>
<name>A0A1H3EAY6_9BURK</name>
<feature type="region of interest" description="Disordered" evidence="1">
    <location>
        <begin position="1"/>
        <end position="62"/>
    </location>
</feature>
<dbReference type="AlphaFoldDB" id="A0A1H3EAY6"/>
<accession>A0A1H3EAY6</accession>
<evidence type="ECO:0000313" key="4">
    <source>
        <dbReference type="Proteomes" id="UP000183417"/>
    </source>
</evidence>
<dbReference type="RefSeq" id="WP_074920532.1">
    <property type="nucleotide sequence ID" value="NZ_CP141274.1"/>
</dbReference>
<dbReference type="PANTHER" id="PTHR30399:SF1">
    <property type="entry name" value="UTP PYROPHOSPHATASE"/>
    <property type="match status" value="1"/>
</dbReference>
<proteinExistence type="predicted"/>
<dbReference type="Proteomes" id="UP000183417">
    <property type="component" value="Unassembled WGS sequence"/>
</dbReference>
<evidence type="ECO:0000259" key="2">
    <source>
        <dbReference type="Pfam" id="PF01863"/>
    </source>
</evidence>
<dbReference type="InterPro" id="IPR002725">
    <property type="entry name" value="YgjP-like_metallopeptidase"/>
</dbReference>